<evidence type="ECO:0000313" key="3">
    <source>
        <dbReference type="Proteomes" id="UP000886800"/>
    </source>
</evidence>
<dbReference type="InterPro" id="IPR022488">
    <property type="entry name" value="PPK2-related"/>
</dbReference>
<proteinExistence type="predicted"/>
<dbReference type="EMBL" id="DXES01000121">
    <property type="protein sequence ID" value="HIX65678.1"/>
    <property type="molecule type" value="Genomic_DNA"/>
</dbReference>
<dbReference type="GO" id="GO:0006797">
    <property type="term" value="P:polyphosphate metabolic process"/>
    <property type="evidence" value="ECO:0007669"/>
    <property type="project" value="InterPro"/>
</dbReference>
<dbReference type="PANTHER" id="PTHR34383:SF3">
    <property type="entry name" value="POLYPHOSPHATE:AMP PHOSPHOTRANSFERASE"/>
    <property type="match status" value="1"/>
</dbReference>
<dbReference type="Pfam" id="PF03976">
    <property type="entry name" value="PPK2"/>
    <property type="match status" value="2"/>
</dbReference>
<protein>
    <submittedName>
        <fullName evidence="2">Polyphosphate:AMP phosphotransferase</fullName>
    </submittedName>
</protein>
<dbReference type="Gene3D" id="3.40.50.300">
    <property type="entry name" value="P-loop containing nucleotide triphosphate hydrolases"/>
    <property type="match status" value="2"/>
</dbReference>
<dbReference type="NCBIfam" id="TIGR03708">
    <property type="entry name" value="poly_P_AMP_trns"/>
    <property type="match status" value="1"/>
</dbReference>
<evidence type="ECO:0000259" key="1">
    <source>
        <dbReference type="Pfam" id="PF03976"/>
    </source>
</evidence>
<dbReference type="Proteomes" id="UP000886800">
    <property type="component" value="Unassembled WGS sequence"/>
</dbReference>
<evidence type="ECO:0000313" key="2">
    <source>
        <dbReference type="EMBL" id="HIX65678.1"/>
    </source>
</evidence>
<comment type="caution">
    <text evidence="2">The sequence shown here is derived from an EMBL/GenBank/DDBJ whole genome shotgun (WGS) entry which is preliminary data.</text>
</comment>
<sequence>MSLEALDLTCKLEAEEWEAVSGPLKKRLGVLQQRARALKIPTILVFEGWGASGKGEMISRLIANLDPRGYAVYSITSPTADEQRYPWMRRFWQKLPLYGDMAIFDRSWYREVTLAREEEDLSQRELDCRYREIEDFEQMLVDDGYLLLKFFLHISKKEQKKRFERLEKKKATRWRVTQRDWEHNRHYDRCLEAFEEMICRTDHVTAPWMLVEATDRRYAMRKVFTRVAEALEQAIAQREQQPAVSAAPAIRTSPDIPLQPSPRLAQVDLSPALEEEPYRKELDRCQKRLEELHGLLYRERIPMILAYEGWDAAGKGGNIKRLARALDARGYQVVPISAPTPPEKNRHYLWRFWQALPRDGHIAIFDRTWYGRVMVEQIEGFCTPEQWARAYDEINRFERDLSRWGAIILKFWLHIDQEEQLRRFQDRQNTPEKRYKITDEDWRNREKWPAYEQAVDEMLQRTNTAYAPWLVVESNDKRYARIKTLHAVIRAMEERL</sequence>
<accession>A0A9D1WR59</accession>
<organism evidence="2 3">
    <name type="scientific">Candidatus Anaerotruncus excrementipullorum</name>
    <dbReference type="NCBI Taxonomy" id="2838465"/>
    <lineage>
        <taxon>Bacteria</taxon>
        <taxon>Bacillati</taxon>
        <taxon>Bacillota</taxon>
        <taxon>Clostridia</taxon>
        <taxon>Eubacteriales</taxon>
        <taxon>Oscillospiraceae</taxon>
        <taxon>Anaerotruncus</taxon>
    </lineage>
</organism>
<dbReference type="AlphaFoldDB" id="A0A9D1WR59"/>
<dbReference type="InterPro" id="IPR027417">
    <property type="entry name" value="P-loop_NTPase"/>
</dbReference>
<feature type="domain" description="Polyphosphate kinase-2-related" evidence="1">
    <location>
        <begin position="273"/>
        <end position="494"/>
    </location>
</feature>
<reference evidence="2" key="1">
    <citation type="journal article" date="2021" name="PeerJ">
        <title>Extensive microbial diversity within the chicken gut microbiome revealed by metagenomics and culture.</title>
        <authorList>
            <person name="Gilroy R."/>
            <person name="Ravi A."/>
            <person name="Getino M."/>
            <person name="Pursley I."/>
            <person name="Horton D.L."/>
            <person name="Alikhan N.F."/>
            <person name="Baker D."/>
            <person name="Gharbi K."/>
            <person name="Hall N."/>
            <person name="Watson M."/>
            <person name="Adriaenssens E.M."/>
            <person name="Foster-Nyarko E."/>
            <person name="Jarju S."/>
            <person name="Secka A."/>
            <person name="Antonio M."/>
            <person name="Oren A."/>
            <person name="Chaudhuri R.R."/>
            <person name="La Ragione R."/>
            <person name="Hildebrand F."/>
            <person name="Pallen M.J."/>
        </authorList>
    </citation>
    <scope>NUCLEOTIDE SEQUENCE</scope>
    <source>
        <strain evidence="2">CHK188-5543</strain>
    </source>
</reference>
<feature type="domain" description="Polyphosphate kinase-2-related" evidence="1">
    <location>
        <begin position="17"/>
        <end position="235"/>
    </location>
</feature>
<dbReference type="InterPro" id="IPR022489">
    <property type="entry name" value="PolyP_AMP_Tfrase"/>
</dbReference>
<gene>
    <name evidence="2" type="primary">pap</name>
    <name evidence="2" type="ORF">H9736_05455</name>
</gene>
<name>A0A9D1WR59_9FIRM</name>
<dbReference type="PANTHER" id="PTHR34383">
    <property type="entry name" value="POLYPHOSPHATE:AMP PHOSPHOTRANSFERASE-RELATED"/>
    <property type="match status" value="1"/>
</dbReference>
<reference evidence="2" key="2">
    <citation type="submission" date="2021-04" db="EMBL/GenBank/DDBJ databases">
        <authorList>
            <person name="Gilroy R."/>
        </authorList>
    </citation>
    <scope>NUCLEOTIDE SEQUENCE</scope>
    <source>
        <strain evidence="2">CHK188-5543</strain>
    </source>
</reference>
<dbReference type="GO" id="GO:0043751">
    <property type="term" value="F:polyphosphate:AMP phosphotransferase activity"/>
    <property type="evidence" value="ECO:0007669"/>
    <property type="project" value="InterPro"/>
</dbReference>
<dbReference type="SUPFAM" id="SSF52540">
    <property type="entry name" value="P-loop containing nucleoside triphosphate hydrolases"/>
    <property type="match status" value="2"/>
</dbReference>